<name>A0A381RC56_9ZZZZ</name>
<evidence type="ECO:0000313" key="1">
    <source>
        <dbReference type="EMBL" id="SUZ88449.1"/>
    </source>
</evidence>
<sequence>MFENLTAEADRLLVEALNASGERDPRDYYRDQLKELKGSNPERYDAAIEYYRNKLIPLVASGEEEPIVAWMEYGRFLAKSLMPGQTVSIDPSGESHPYEPTTASGKLVLHIPESGKGGRAILVGLPSELSPAQRATYDVLVSGRHKMPG</sequence>
<accession>A0A381RC56</accession>
<organism evidence="1">
    <name type="scientific">marine metagenome</name>
    <dbReference type="NCBI Taxonomy" id="408172"/>
    <lineage>
        <taxon>unclassified sequences</taxon>
        <taxon>metagenomes</taxon>
        <taxon>ecological metagenomes</taxon>
    </lineage>
</organism>
<reference evidence="1" key="1">
    <citation type="submission" date="2018-05" db="EMBL/GenBank/DDBJ databases">
        <authorList>
            <person name="Lanie J.A."/>
            <person name="Ng W.-L."/>
            <person name="Kazmierczak K.M."/>
            <person name="Andrzejewski T.M."/>
            <person name="Davidsen T.M."/>
            <person name="Wayne K.J."/>
            <person name="Tettelin H."/>
            <person name="Glass J.I."/>
            <person name="Rusch D."/>
            <person name="Podicherti R."/>
            <person name="Tsui H.-C.T."/>
            <person name="Winkler M.E."/>
        </authorList>
    </citation>
    <scope>NUCLEOTIDE SEQUENCE</scope>
</reference>
<proteinExistence type="predicted"/>
<protein>
    <submittedName>
        <fullName evidence="1">Uncharacterized protein</fullName>
    </submittedName>
</protein>
<dbReference type="EMBL" id="UINC01001771">
    <property type="protein sequence ID" value="SUZ88449.1"/>
    <property type="molecule type" value="Genomic_DNA"/>
</dbReference>
<dbReference type="AlphaFoldDB" id="A0A381RC56"/>
<gene>
    <name evidence="1" type="ORF">METZ01_LOCUS41303</name>
</gene>